<feature type="compositionally biased region" description="Basic and acidic residues" evidence="1">
    <location>
        <begin position="295"/>
        <end position="305"/>
    </location>
</feature>
<keyword evidence="3" id="KW-1185">Reference proteome</keyword>
<accession>A0A3E2H3B5</accession>
<feature type="compositionally biased region" description="Polar residues" evidence="1">
    <location>
        <begin position="147"/>
        <end position="161"/>
    </location>
</feature>
<dbReference type="Proteomes" id="UP000258309">
    <property type="component" value="Unassembled WGS sequence"/>
</dbReference>
<dbReference type="AlphaFoldDB" id="A0A3E2H3B5"/>
<reference evidence="2 3" key="1">
    <citation type="submission" date="2018-05" db="EMBL/GenBank/DDBJ databases">
        <title>Draft genome sequence of Scytalidium lignicola DSM 105466, a ubiquitous saprotrophic fungus.</title>
        <authorList>
            <person name="Buettner E."/>
            <person name="Gebauer A.M."/>
            <person name="Hofrichter M."/>
            <person name="Liers C."/>
            <person name="Kellner H."/>
        </authorList>
    </citation>
    <scope>NUCLEOTIDE SEQUENCE [LARGE SCALE GENOMIC DNA]</scope>
    <source>
        <strain evidence="2 3">DSM 105466</strain>
    </source>
</reference>
<evidence type="ECO:0000256" key="1">
    <source>
        <dbReference type="SAM" id="MobiDB-lite"/>
    </source>
</evidence>
<comment type="caution">
    <text evidence="2">The sequence shown here is derived from an EMBL/GenBank/DDBJ whole genome shotgun (WGS) entry which is preliminary data.</text>
</comment>
<dbReference type="EMBL" id="NCSJ02000185">
    <property type="protein sequence ID" value="RFU27886.1"/>
    <property type="molecule type" value="Genomic_DNA"/>
</dbReference>
<feature type="region of interest" description="Disordered" evidence="1">
    <location>
        <begin position="147"/>
        <end position="172"/>
    </location>
</feature>
<dbReference type="OrthoDB" id="5303703at2759"/>
<dbReference type="STRING" id="5539.A0A3E2H3B5"/>
<feature type="region of interest" description="Disordered" evidence="1">
    <location>
        <begin position="295"/>
        <end position="316"/>
    </location>
</feature>
<gene>
    <name evidence="2" type="ORF">B7463_g8430</name>
</gene>
<name>A0A3E2H3B5_SCYLI</name>
<evidence type="ECO:0000313" key="2">
    <source>
        <dbReference type="EMBL" id="RFU27886.1"/>
    </source>
</evidence>
<proteinExistence type="predicted"/>
<feature type="non-terminal residue" evidence="2">
    <location>
        <position position="1"/>
    </location>
</feature>
<protein>
    <submittedName>
        <fullName evidence="2">Uncharacterized protein</fullName>
    </submittedName>
</protein>
<feature type="non-terminal residue" evidence="2">
    <location>
        <position position="445"/>
    </location>
</feature>
<evidence type="ECO:0000313" key="3">
    <source>
        <dbReference type="Proteomes" id="UP000258309"/>
    </source>
</evidence>
<sequence length="445" mass="49099">MISLTASDSVTQPCVRFGNGDITREIQTQGILFNSRRRAAAPVFMRGACTGWIDDDKSGDYDPKADREKQKRKVRSNINLVKNTGDNGNIGSLGNLSLPLLKGSASSAGLSNSKADEQHSFINSPDAYTKYNGIGTQLEWRHSNHHTISAPHSTKPKSNSNRTRKSKTTVSVDSSLTRIKHIKTAFCHPIIFNHIPDPKNKDPCSWCDSPFFGLSGHGVLDVEVLVPTEDSNSGYEELSGGHVQNGQPYSKMCVLCTFSRLRIITCVKHEIKPIPGLDPRNYNYRMLQESIEALRRGRDDGDDGKTPATSGAADGGKEQLAMRTKWCSICPAPAFYQCCSKQQFNEFGELVKNNDDDDDGNFASTENMKGCGLLLCEVCEDLMCKLAEVSKTRDNKMIIDAAVLSRTIRRAGEKFMMLSYPQGVRADTEFLTPGGELFVRLQKGI</sequence>
<organism evidence="2 3">
    <name type="scientific">Scytalidium lignicola</name>
    <name type="common">Hyphomycete</name>
    <dbReference type="NCBI Taxonomy" id="5539"/>
    <lineage>
        <taxon>Eukaryota</taxon>
        <taxon>Fungi</taxon>
        <taxon>Dikarya</taxon>
        <taxon>Ascomycota</taxon>
        <taxon>Pezizomycotina</taxon>
        <taxon>Leotiomycetes</taxon>
        <taxon>Leotiomycetes incertae sedis</taxon>
        <taxon>Scytalidium</taxon>
    </lineage>
</organism>